<keyword evidence="2" id="KW-1185">Reference proteome</keyword>
<proteinExistence type="predicted"/>
<reference evidence="1" key="2">
    <citation type="submission" date="2025-05" db="UniProtKB">
        <authorList>
            <consortium name="EnsemblMetazoa"/>
        </authorList>
    </citation>
    <scope>IDENTIFICATION</scope>
    <source>
        <strain evidence="1">Foshan</strain>
    </source>
</reference>
<dbReference type="Proteomes" id="UP000069940">
    <property type="component" value="Unassembled WGS sequence"/>
</dbReference>
<sequence>MKPLPLKSQCISFTVQTRPPSPKVKPPPEQWKKAGRPVAEAPSTMVPLHSGSAIFISTIDLVSIYTPKAALYTARLIDVIFGRQTLLKACVSRTENSGDLVPLDEDKLKSVIELATMNMDVK</sequence>
<evidence type="ECO:0000313" key="1">
    <source>
        <dbReference type="EnsemblMetazoa" id="AALFPA23_006968.P9218"/>
    </source>
</evidence>
<protein>
    <submittedName>
        <fullName evidence="1">Uncharacterized protein</fullName>
    </submittedName>
</protein>
<evidence type="ECO:0000313" key="2">
    <source>
        <dbReference type="Proteomes" id="UP000069940"/>
    </source>
</evidence>
<organism evidence="1 2">
    <name type="scientific">Aedes albopictus</name>
    <name type="common">Asian tiger mosquito</name>
    <name type="synonym">Stegomyia albopicta</name>
    <dbReference type="NCBI Taxonomy" id="7160"/>
    <lineage>
        <taxon>Eukaryota</taxon>
        <taxon>Metazoa</taxon>
        <taxon>Ecdysozoa</taxon>
        <taxon>Arthropoda</taxon>
        <taxon>Hexapoda</taxon>
        <taxon>Insecta</taxon>
        <taxon>Pterygota</taxon>
        <taxon>Neoptera</taxon>
        <taxon>Endopterygota</taxon>
        <taxon>Diptera</taxon>
        <taxon>Nematocera</taxon>
        <taxon>Culicoidea</taxon>
        <taxon>Culicidae</taxon>
        <taxon>Culicinae</taxon>
        <taxon>Aedini</taxon>
        <taxon>Aedes</taxon>
        <taxon>Stegomyia</taxon>
    </lineage>
</organism>
<name>A0ABM1Y9A3_AEDAL</name>
<accession>A0ABM1Y9A3</accession>
<dbReference type="RefSeq" id="XP_062703354.1">
    <property type="nucleotide sequence ID" value="XM_062847370.1"/>
</dbReference>
<reference evidence="2" key="1">
    <citation type="journal article" date="2015" name="Proc. Natl. Acad. Sci. U.S.A.">
        <title>Genome sequence of the Asian Tiger mosquito, Aedes albopictus, reveals insights into its biology, genetics, and evolution.</title>
        <authorList>
            <person name="Chen X.G."/>
            <person name="Jiang X."/>
            <person name="Gu J."/>
            <person name="Xu M."/>
            <person name="Wu Y."/>
            <person name="Deng Y."/>
            <person name="Zhang C."/>
            <person name="Bonizzoni M."/>
            <person name="Dermauw W."/>
            <person name="Vontas J."/>
            <person name="Armbruster P."/>
            <person name="Huang X."/>
            <person name="Yang Y."/>
            <person name="Zhang H."/>
            <person name="He W."/>
            <person name="Peng H."/>
            <person name="Liu Y."/>
            <person name="Wu K."/>
            <person name="Chen J."/>
            <person name="Lirakis M."/>
            <person name="Topalis P."/>
            <person name="Van Leeuwen T."/>
            <person name="Hall A.B."/>
            <person name="Jiang X."/>
            <person name="Thorpe C."/>
            <person name="Mueller R.L."/>
            <person name="Sun C."/>
            <person name="Waterhouse R.M."/>
            <person name="Yan G."/>
            <person name="Tu Z.J."/>
            <person name="Fang X."/>
            <person name="James A.A."/>
        </authorList>
    </citation>
    <scope>NUCLEOTIDE SEQUENCE [LARGE SCALE GENOMIC DNA]</scope>
    <source>
        <strain evidence="2">Foshan</strain>
    </source>
</reference>
<dbReference type="EnsemblMetazoa" id="AALFPA23_006968.R9218">
    <property type="protein sequence ID" value="AALFPA23_006968.P9218"/>
    <property type="gene ID" value="AALFPA23_006968"/>
</dbReference>
<dbReference type="GeneID" id="134285805"/>